<reference evidence="1 2" key="1">
    <citation type="submission" date="2013-07" db="EMBL/GenBank/DDBJ databases">
        <authorList>
            <person name="Weinstock G."/>
            <person name="Sodergren E."/>
            <person name="Wylie T."/>
            <person name="Fulton L."/>
            <person name="Fulton R."/>
            <person name="Fronick C."/>
            <person name="O'Laughlin M."/>
            <person name="Godfrey J."/>
            <person name="Miner T."/>
            <person name="Herter B."/>
            <person name="Appelbaum E."/>
            <person name="Cordes M."/>
            <person name="Lek S."/>
            <person name="Wollam A."/>
            <person name="Pepin K.H."/>
            <person name="Palsikar V.B."/>
            <person name="Mitreva M."/>
            <person name="Wilson R.K."/>
        </authorList>
    </citation>
    <scope>NUCLEOTIDE SEQUENCE [LARGE SCALE GENOMIC DNA]</scope>
    <source>
        <strain evidence="1 2">ATCC 27760</strain>
    </source>
</reference>
<dbReference type="Pfam" id="PF11104">
    <property type="entry name" value="PilM_2"/>
    <property type="match status" value="1"/>
</dbReference>
<evidence type="ECO:0000313" key="1">
    <source>
        <dbReference type="EMBL" id="ERJ92496.1"/>
    </source>
</evidence>
<evidence type="ECO:0000313" key="2">
    <source>
        <dbReference type="Proteomes" id="UP000016662"/>
    </source>
</evidence>
<sequence>MKKKDVSAHVYITNSKIQVLMGSCVKNKLQVVNCYEEPLEEGCILNGIIMNNYSLQNTLTEMWQKYNLPAKGVTLVVNGSSITVKPLKVPQIAPKNVPGFIRGELRDIEGIQNMLVDYSVVTPKNPDGSCSILAVASTREFITSYISLFKEAKIELEVIDLVQNCLIKMMKRLKSLQGKTYAVFILDKNMLMQCLFSNDNFVMTRRSRILADPTDEGFEREVGQNINSIIQFNKSEQTGSDITDVYLSGFPEDAVQIFPHFAENFGVNVRAFPEFLPTELTVPPEMNPSEYTVLLGSMIRYSD</sequence>
<dbReference type="STRING" id="411473.RUMCAL_02400"/>
<evidence type="ECO:0008006" key="3">
    <source>
        <dbReference type="Google" id="ProtNLM"/>
    </source>
</evidence>
<protein>
    <recommendedName>
        <fullName evidence="3">Pilus assembly protein PilM</fullName>
    </recommendedName>
</protein>
<dbReference type="RefSeq" id="WP_021680567.1">
    <property type="nucleotide sequence ID" value="NZ_KI260295.1"/>
</dbReference>
<organism evidence="1 2">
    <name type="scientific">Ruminococcus callidus ATCC 27760</name>
    <dbReference type="NCBI Taxonomy" id="411473"/>
    <lineage>
        <taxon>Bacteria</taxon>
        <taxon>Bacillati</taxon>
        <taxon>Bacillota</taxon>
        <taxon>Clostridia</taxon>
        <taxon>Eubacteriales</taxon>
        <taxon>Oscillospiraceae</taxon>
        <taxon>Ruminococcus</taxon>
    </lineage>
</organism>
<comment type="caution">
    <text evidence="1">The sequence shown here is derived from an EMBL/GenBank/DDBJ whole genome shotgun (WGS) entry which is preliminary data.</text>
</comment>
<dbReference type="HOGENOM" id="CLU_078743_0_0_9"/>
<dbReference type="AlphaFoldDB" id="U2K1U7"/>
<dbReference type="Gene3D" id="3.30.420.40">
    <property type="match status" value="1"/>
</dbReference>
<dbReference type="Proteomes" id="UP000016662">
    <property type="component" value="Unassembled WGS sequence"/>
</dbReference>
<accession>U2K1U7</accession>
<gene>
    <name evidence="1" type="ORF">RUMCAL_02400</name>
</gene>
<proteinExistence type="predicted"/>
<dbReference type="OrthoDB" id="1649455at2"/>
<dbReference type="InterPro" id="IPR005883">
    <property type="entry name" value="PilM"/>
</dbReference>
<dbReference type="PATRIC" id="fig|411473.3.peg.1999"/>
<keyword evidence="2" id="KW-1185">Reference proteome</keyword>
<dbReference type="eggNOG" id="COG4972">
    <property type="taxonomic scope" value="Bacteria"/>
</dbReference>
<name>U2K1U7_9FIRM</name>
<dbReference type="EMBL" id="AWVF01000293">
    <property type="protein sequence ID" value="ERJ92496.1"/>
    <property type="molecule type" value="Genomic_DNA"/>
</dbReference>